<proteinExistence type="predicted"/>
<reference evidence="1" key="1">
    <citation type="submission" date="2020-10" db="EMBL/GenBank/DDBJ databases">
        <authorList>
            <person name="Gilroy R."/>
        </authorList>
    </citation>
    <scope>NUCLEOTIDE SEQUENCE</scope>
    <source>
        <strain evidence="1">CHK187-14744</strain>
    </source>
</reference>
<dbReference type="EMBL" id="DVLT01000027">
    <property type="protein sequence ID" value="HIU02388.1"/>
    <property type="molecule type" value="Genomic_DNA"/>
</dbReference>
<protein>
    <submittedName>
        <fullName evidence="1">Uncharacterized protein</fullName>
    </submittedName>
</protein>
<evidence type="ECO:0000313" key="1">
    <source>
        <dbReference type="EMBL" id="HIU02388.1"/>
    </source>
</evidence>
<evidence type="ECO:0000313" key="2">
    <source>
        <dbReference type="Proteomes" id="UP000824164"/>
    </source>
</evidence>
<sequence>MTDGWNIMENRNSGKEWGIKREKVEIFCKKWVYMTIKAVKCWINGRNIQKDGCGEKKVPVLRLNSVYWIQ</sequence>
<organism evidence="1 2">
    <name type="scientific">Candidatus Onthocola gallistercoris</name>
    <dbReference type="NCBI Taxonomy" id="2840876"/>
    <lineage>
        <taxon>Bacteria</taxon>
        <taxon>Bacillati</taxon>
        <taxon>Bacillota</taxon>
        <taxon>Bacilli</taxon>
        <taxon>Candidatus Onthocola</taxon>
    </lineage>
</organism>
<dbReference type="Proteomes" id="UP000824164">
    <property type="component" value="Unassembled WGS sequence"/>
</dbReference>
<comment type="caution">
    <text evidence="1">The sequence shown here is derived from an EMBL/GenBank/DDBJ whole genome shotgun (WGS) entry which is preliminary data.</text>
</comment>
<name>A0A9D1KWI1_9FIRM</name>
<dbReference type="AlphaFoldDB" id="A0A9D1KWI1"/>
<gene>
    <name evidence="1" type="ORF">IAB63_03950</name>
</gene>
<reference evidence="1" key="2">
    <citation type="journal article" date="2021" name="PeerJ">
        <title>Extensive microbial diversity within the chicken gut microbiome revealed by metagenomics and culture.</title>
        <authorList>
            <person name="Gilroy R."/>
            <person name="Ravi A."/>
            <person name="Getino M."/>
            <person name="Pursley I."/>
            <person name="Horton D.L."/>
            <person name="Alikhan N.F."/>
            <person name="Baker D."/>
            <person name="Gharbi K."/>
            <person name="Hall N."/>
            <person name="Watson M."/>
            <person name="Adriaenssens E.M."/>
            <person name="Foster-Nyarko E."/>
            <person name="Jarju S."/>
            <person name="Secka A."/>
            <person name="Antonio M."/>
            <person name="Oren A."/>
            <person name="Chaudhuri R.R."/>
            <person name="La Ragione R."/>
            <person name="Hildebrand F."/>
            <person name="Pallen M.J."/>
        </authorList>
    </citation>
    <scope>NUCLEOTIDE SEQUENCE</scope>
    <source>
        <strain evidence="1">CHK187-14744</strain>
    </source>
</reference>
<accession>A0A9D1KWI1</accession>